<dbReference type="AlphaFoldDB" id="A0AAW1K5Y5"/>
<evidence type="ECO:0000256" key="1">
    <source>
        <dbReference type="SAM" id="Phobius"/>
    </source>
</evidence>
<comment type="caution">
    <text evidence="2">The sequence shown here is derived from an EMBL/GenBank/DDBJ whole genome shotgun (WGS) entry which is preliminary data.</text>
</comment>
<keyword evidence="1" id="KW-1133">Transmembrane helix</keyword>
<keyword evidence="1" id="KW-0472">Membrane</keyword>
<keyword evidence="1" id="KW-0812">Transmembrane</keyword>
<keyword evidence="3" id="KW-1185">Reference proteome</keyword>
<dbReference type="EMBL" id="JASPKY010000254">
    <property type="protein sequence ID" value="KAK9713004.1"/>
    <property type="molecule type" value="Genomic_DNA"/>
</dbReference>
<evidence type="ECO:0000313" key="2">
    <source>
        <dbReference type="EMBL" id="KAK9713004.1"/>
    </source>
</evidence>
<name>A0AAW1K5Y5_POPJA</name>
<gene>
    <name evidence="2" type="ORF">QE152_g24577</name>
</gene>
<organism evidence="2 3">
    <name type="scientific">Popillia japonica</name>
    <name type="common">Japanese beetle</name>
    <dbReference type="NCBI Taxonomy" id="7064"/>
    <lineage>
        <taxon>Eukaryota</taxon>
        <taxon>Metazoa</taxon>
        <taxon>Ecdysozoa</taxon>
        <taxon>Arthropoda</taxon>
        <taxon>Hexapoda</taxon>
        <taxon>Insecta</taxon>
        <taxon>Pterygota</taxon>
        <taxon>Neoptera</taxon>
        <taxon>Endopterygota</taxon>
        <taxon>Coleoptera</taxon>
        <taxon>Polyphaga</taxon>
        <taxon>Scarabaeiformia</taxon>
        <taxon>Scarabaeidae</taxon>
        <taxon>Rutelinae</taxon>
        <taxon>Popillia</taxon>
    </lineage>
</organism>
<sequence length="107" mass="12433">MSIKSPYSVAATYRIMPTTKLCKTANDIAEKHFRDELPEFCIARCVPLYSTMTCNNEGDGELVVCFCVLTPAIITTWLYYNDLVVLPKRRRWRFWHQNRIYGFATAS</sequence>
<proteinExistence type="predicted"/>
<reference evidence="2 3" key="1">
    <citation type="journal article" date="2024" name="BMC Genomics">
        <title>De novo assembly and annotation of Popillia japonica's genome with initial clues to its potential as an invasive pest.</title>
        <authorList>
            <person name="Cucini C."/>
            <person name="Boschi S."/>
            <person name="Funari R."/>
            <person name="Cardaioli E."/>
            <person name="Iannotti N."/>
            <person name="Marturano G."/>
            <person name="Paoli F."/>
            <person name="Bruttini M."/>
            <person name="Carapelli A."/>
            <person name="Frati F."/>
            <person name="Nardi F."/>
        </authorList>
    </citation>
    <scope>NUCLEOTIDE SEQUENCE [LARGE SCALE GENOMIC DNA]</scope>
    <source>
        <strain evidence="2">DMR45628</strain>
    </source>
</reference>
<protein>
    <submittedName>
        <fullName evidence="2">Uncharacterized protein</fullName>
    </submittedName>
</protein>
<feature type="transmembrane region" description="Helical" evidence="1">
    <location>
        <begin position="60"/>
        <end position="80"/>
    </location>
</feature>
<accession>A0AAW1K5Y5</accession>
<evidence type="ECO:0000313" key="3">
    <source>
        <dbReference type="Proteomes" id="UP001458880"/>
    </source>
</evidence>
<dbReference type="Proteomes" id="UP001458880">
    <property type="component" value="Unassembled WGS sequence"/>
</dbReference>